<protein>
    <submittedName>
        <fullName evidence="1">Uncharacterized protein</fullName>
    </submittedName>
</protein>
<reference evidence="1 2" key="1">
    <citation type="submission" date="2018-02" db="EMBL/GenBank/DDBJ databases">
        <title>The genomes of Aspergillus section Nigri reveals drivers in fungal speciation.</title>
        <authorList>
            <consortium name="DOE Joint Genome Institute"/>
            <person name="Vesth T.C."/>
            <person name="Nybo J."/>
            <person name="Theobald S."/>
            <person name="Brandl J."/>
            <person name="Frisvad J.C."/>
            <person name="Nielsen K.F."/>
            <person name="Lyhne E.K."/>
            <person name="Kogle M.E."/>
            <person name="Kuo A."/>
            <person name="Riley R."/>
            <person name="Clum A."/>
            <person name="Nolan M."/>
            <person name="Lipzen A."/>
            <person name="Salamov A."/>
            <person name="Henrissat B."/>
            <person name="Wiebenga A."/>
            <person name="De vries R.P."/>
            <person name="Grigoriev I.V."/>
            <person name="Mortensen U.H."/>
            <person name="Andersen M.R."/>
            <person name="Baker S.E."/>
        </authorList>
    </citation>
    <scope>NUCLEOTIDE SEQUENCE [LARGE SCALE GENOMIC DNA]</scope>
    <source>
        <strain evidence="1 2">CBS 101889</strain>
    </source>
</reference>
<dbReference type="Proteomes" id="UP000248961">
    <property type="component" value="Unassembled WGS sequence"/>
</dbReference>
<organism evidence="1 2">
    <name type="scientific">Aspergillus homomorphus (strain CBS 101889)</name>
    <dbReference type="NCBI Taxonomy" id="1450537"/>
    <lineage>
        <taxon>Eukaryota</taxon>
        <taxon>Fungi</taxon>
        <taxon>Dikarya</taxon>
        <taxon>Ascomycota</taxon>
        <taxon>Pezizomycotina</taxon>
        <taxon>Eurotiomycetes</taxon>
        <taxon>Eurotiomycetidae</taxon>
        <taxon>Eurotiales</taxon>
        <taxon>Aspergillaceae</taxon>
        <taxon>Aspergillus</taxon>
        <taxon>Aspergillus subgen. Circumdati</taxon>
    </lineage>
</organism>
<evidence type="ECO:0000313" key="2">
    <source>
        <dbReference type="Proteomes" id="UP000248961"/>
    </source>
</evidence>
<accession>A0A395I166</accession>
<dbReference type="AlphaFoldDB" id="A0A395I166"/>
<proteinExistence type="predicted"/>
<dbReference type="RefSeq" id="XP_025552507.1">
    <property type="nucleotide sequence ID" value="XM_025693065.1"/>
</dbReference>
<sequence length="173" mass="18430">MPHNKPSIVPCSNALSIATPQKHRSTLRQRESPSYRNDLVLCACGLHALPPAESRPIRSLLSGRRAWNGWDTCWLAEKRNIMGSVAAAEGIYSQVPSYGGVPIVAGPVATTLEALRGKHFVRSEMRIQGCSSSTAYAGSGTGGNSYDANVSSLSMRVCKLTGRELVVAGCTGR</sequence>
<name>A0A395I166_ASPHC</name>
<dbReference type="VEuPathDB" id="FungiDB:BO97DRAFT_37755"/>
<evidence type="ECO:0000313" key="1">
    <source>
        <dbReference type="EMBL" id="RAL13353.1"/>
    </source>
</evidence>
<dbReference type="GeneID" id="37197354"/>
<gene>
    <name evidence="1" type="ORF">BO97DRAFT_37755</name>
</gene>
<keyword evidence="2" id="KW-1185">Reference proteome</keyword>
<dbReference type="EMBL" id="KZ824279">
    <property type="protein sequence ID" value="RAL13353.1"/>
    <property type="molecule type" value="Genomic_DNA"/>
</dbReference>